<keyword evidence="3" id="KW-1185">Reference proteome</keyword>
<protein>
    <recommendedName>
        <fullName evidence="1">Polymerase beta nucleotidyltransferase domain-containing protein</fullName>
    </recommendedName>
</protein>
<reference evidence="2 3" key="1">
    <citation type="submission" date="2015-11" db="EMBL/GenBank/DDBJ databases">
        <title>Draft genome of Sulfurovum riftiae 1812E, a member of the Epsilonproteobacteria isolated from the tube of the deep-sea hydrothermal vent tubewom Riftia pachyptila.</title>
        <authorList>
            <person name="Vetriani C."/>
            <person name="Giovannelli D."/>
        </authorList>
    </citation>
    <scope>NUCLEOTIDE SEQUENCE [LARGE SCALE GENOMIC DNA]</scope>
    <source>
        <strain evidence="2 3">1812E</strain>
    </source>
</reference>
<dbReference type="CDD" id="cd05403">
    <property type="entry name" value="NT_KNTase_like"/>
    <property type="match status" value="1"/>
</dbReference>
<accession>A0A151CD97</accession>
<dbReference type="Proteomes" id="UP000075359">
    <property type="component" value="Unassembled WGS sequence"/>
</dbReference>
<dbReference type="InterPro" id="IPR041633">
    <property type="entry name" value="Polbeta"/>
</dbReference>
<proteinExistence type="predicted"/>
<dbReference type="EMBL" id="LNKT01000072">
    <property type="protein sequence ID" value="KYJ85475.1"/>
    <property type="molecule type" value="Genomic_DNA"/>
</dbReference>
<dbReference type="RefSeq" id="WP_067332591.1">
    <property type="nucleotide sequence ID" value="NZ_LNKT01000072.1"/>
</dbReference>
<evidence type="ECO:0000259" key="1">
    <source>
        <dbReference type="Pfam" id="PF18765"/>
    </source>
</evidence>
<dbReference type="STRING" id="1630136.AS592_03950"/>
<gene>
    <name evidence="2" type="ORF">AS592_03950</name>
</gene>
<evidence type="ECO:0000313" key="2">
    <source>
        <dbReference type="EMBL" id="KYJ85475.1"/>
    </source>
</evidence>
<dbReference type="InterPro" id="IPR043519">
    <property type="entry name" value="NT_sf"/>
</dbReference>
<feature type="domain" description="Polymerase beta nucleotidyltransferase" evidence="1">
    <location>
        <begin position="20"/>
        <end position="102"/>
    </location>
</feature>
<name>A0A151CD97_9BACT</name>
<dbReference type="AlphaFoldDB" id="A0A151CD97"/>
<dbReference type="Gene3D" id="3.30.460.10">
    <property type="entry name" value="Beta Polymerase, domain 2"/>
    <property type="match status" value="1"/>
</dbReference>
<dbReference type="Pfam" id="PF18765">
    <property type="entry name" value="Polbeta"/>
    <property type="match status" value="1"/>
</dbReference>
<sequence>MKQTIQHIVRILESAKKQYEEEGIRIIGIFGSYARGTEDRYSDIDIAYIVDHTVFDQKFKGGFAKLLRLEEIKSELQQYLHRKVDLVPFNGGNDRLVQRMKQEMVYV</sequence>
<dbReference type="SUPFAM" id="SSF81301">
    <property type="entry name" value="Nucleotidyltransferase"/>
    <property type="match status" value="1"/>
</dbReference>
<evidence type="ECO:0000313" key="3">
    <source>
        <dbReference type="Proteomes" id="UP000075359"/>
    </source>
</evidence>
<organism evidence="2 3">
    <name type="scientific">Sulfurovum riftiae</name>
    <dbReference type="NCBI Taxonomy" id="1630136"/>
    <lineage>
        <taxon>Bacteria</taxon>
        <taxon>Pseudomonadati</taxon>
        <taxon>Campylobacterota</taxon>
        <taxon>Epsilonproteobacteria</taxon>
        <taxon>Campylobacterales</taxon>
        <taxon>Sulfurovaceae</taxon>
        <taxon>Sulfurovum</taxon>
    </lineage>
</organism>
<comment type="caution">
    <text evidence="2">The sequence shown here is derived from an EMBL/GenBank/DDBJ whole genome shotgun (WGS) entry which is preliminary data.</text>
</comment>